<organism evidence="2 3">
    <name type="scientific">Paenibacillus sabuli</name>
    <dbReference type="NCBI Taxonomy" id="2772509"/>
    <lineage>
        <taxon>Bacteria</taxon>
        <taxon>Bacillati</taxon>
        <taxon>Bacillota</taxon>
        <taxon>Bacilli</taxon>
        <taxon>Bacillales</taxon>
        <taxon>Paenibacillaceae</taxon>
        <taxon>Paenibacillus</taxon>
    </lineage>
</organism>
<feature type="region of interest" description="Disordered" evidence="1">
    <location>
        <begin position="89"/>
        <end position="109"/>
    </location>
</feature>
<reference evidence="2" key="1">
    <citation type="submission" date="2020-09" db="EMBL/GenBank/DDBJ databases">
        <title>A novel bacterium of genus Paenibacillus, isolated from South China Sea.</title>
        <authorList>
            <person name="Huang H."/>
            <person name="Mo K."/>
            <person name="Hu Y."/>
        </authorList>
    </citation>
    <scope>NUCLEOTIDE SEQUENCE</scope>
    <source>
        <strain evidence="2">IB182496</strain>
    </source>
</reference>
<dbReference type="EMBL" id="JACXIZ010000011">
    <property type="protein sequence ID" value="MBD2844476.1"/>
    <property type="molecule type" value="Genomic_DNA"/>
</dbReference>
<keyword evidence="3" id="KW-1185">Reference proteome</keyword>
<evidence type="ECO:0000313" key="2">
    <source>
        <dbReference type="EMBL" id="MBD2844476.1"/>
    </source>
</evidence>
<sequence>MKRDALKWSLIGGALVFLLLYGIEVATTGIENVHGPLDNTQRVREETPLSPSAQAAAAAQEVAERLAAQREEAAREQWLQAAAAAVQGAAADPLRPEGGAPQREPSVNQVADRTAGVLQSLSSGGIRFIVGLFDTVTE</sequence>
<name>A0A927BRB7_9BACL</name>
<gene>
    <name evidence="2" type="ORF">IDH44_04680</name>
</gene>
<accession>A0A927BRB7</accession>
<dbReference type="Proteomes" id="UP000621560">
    <property type="component" value="Unassembled WGS sequence"/>
</dbReference>
<comment type="caution">
    <text evidence="2">The sequence shown here is derived from an EMBL/GenBank/DDBJ whole genome shotgun (WGS) entry which is preliminary data.</text>
</comment>
<protein>
    <submittedName>
        <fullName evidence="2">Uncharacterized protein</fullName>
    </submittedName>
</protein>
<dbReference type="AlphaFoldDB" id="A0A927BRB7"/>
<proteinExistence type="predicted"/>
<evidence type="ECO:0000313" key="3">
    <source>
        <dbReference type="Proteomes" id="UP000621560"/>
    </source>
</evidence>
<evidence type="ECO:0000256" key="1">
    <source>
        <dbReference type="SAM" id="MobiDB-lite"/>
    </source>
</evidence>
<dbReference type="RefSeq" id="WP_190915189.1">
    <property type="nucleotide sequence ID" value="NZ_JACXIZ010000011.1"/>
</dbReference>